<sequence length="172" mass="19830">MMVDCCYTFFWSGKYKKKSQRQRSRLAMRTSIAGILDQNHTPTSDRVVMIFENATQVVNVYWIYARKMALSSPVLFSNTRNTSRLLGNTHNQNTSISWIMGSQNRTPERDVLNTRVMRGAFCSTDHQMLRSTMKISVSTIELPPKMMQLDLKDVTIIEKLENEIEGALIEEN</sequence>
<keyword evidence="2" id="KW-1185">Reference proteome</keyword>
<protein>
    <submittedName>
        <fullName evidence="1">Uncharacterized protein</fullName>
    </submittedName>
</protein>
<dbReference type="Proteomes" id="UP001195483">
    <property type="component" value="Unassembled WGS sequence"/>
</dbReference>
<organism evidence="1 2">
    <name type="scientific">Potamilus streckersoni</name>
    <dbReference type="NCBI Taxonomy" id="2493646"/>
    <lineage>
        <taxon>Eukaryota</taxon>
        <taxon>Metazoa</taxon>
        <taxon>Spiralia</taxon>
        <taxon>Lophotrochozoa</taxon>
        <taxon>Mollusca</taxon>
        <taxon>Bivalvia</taxon>
        <taxon>Autobranchia</taxon>
        <taxon>Heteroconchia</taxon>
        <taxon>Palaeoheterodonta</taxon>
        <taxon>Unionida</taxon>
        <taxon>Unionoidea</taxon>
        <taxon>Unionidae</taxon>
        <taxon>Ambleminae</taxon>
        <taxon>Lampsilini</taxon>
        <taxon>Potamilus</taxon>
    </lineage>
</organism>
<reference evidence="1" key="1">
    <citation type="journal article" date="2021" name="Genome Biol. Evol.">
        <title>A High-Quality Reference Genome for a Parasitic Bivalve with Doubly Uniparental Inheritance (Bivalvia: Unionida).</title>
        <authorList>
            <person name="Smith C.H."/>
        </authorList>
    </citation>
    <scope>NUCLEOTIDE SEQUENCE</scope>
    <source>
        <strain evidence="1">CHS0354</strain>
    </source>
</reference>
<dbReference type="EMBL" id="JAEAOA010000577">
    <property type="protein sequence ID" value="KAK3598169.1"/>
    <property type="molecule type" value="Genomic_DNA"/>
</dbReference>
<name>A0AAE0W1Y7_9BIVA</name>
<dbReference type="AlphaFoldDB" id="A0AAE0W1Y7"/>
<evidence type="ECO:0000313" key="1">
    <source>
        <dbReference type="EMBL" id="KAK3598169.1"/>
    </source>
</evidence>
<reference evidence="1" key="2">
    <citation type="journal article" date="2021" name="Genome Biol. Evol.">
        <title>Developing a high-quality reference genome for a parasitic bivalve with doubly uniparental inheritance (Bivalvia: Unionida).</title>
        <authorList>
            <person name="Smith C.H."/>
        </authorList>
    </citation>
    <scope>NUCLEOTIDE SEQUENCE</scope>
    <source>
        <strain evidence="1">CHS0354</strain>
        <tissue evidence="1">Mantle</tissue>
    </source>
</reference>
<accession>A0AAE0W1Y7</accession>
<comment type="caution">
    <text evidence="1">The sequence shown here is derived from an EMBL/GenBank/DDBJ whole genome shotgun (WGS) entry which is preliminary data.</text>
</comment>
<proteinExistence type="predicted"/>
<reference evidence="1" key="3">
    <citation type="submission" date="2023-05" db="EMBL/GenBank/DDBJ databases">
        <authorList>
            <person name="Smith C.H."/>
        </authorList>
    </citation>
    <scope>NUCLEOTIDE SEQUENCE</scope>
    <source>
        <strain evidence="1">CHS0354</strain>
        <tissue evidence="1">Mantle</tissue>
    </source>
</reference>
<gene>
    <name evidence="1" type="ORF">CHS0354_008844</name>
</gene>
<evidence type="ECO:0000313" key="2">
    <source>
        <dbReference type="Proteomes" id="UP001195483"/>
    </source>
</evidence>